<evidence type="ECO:0000256" key="1">
    <source>
        <dbReference type="SAM" id="Phobius"/>
    </source>
</evidence>
<dbReference type="Pfam" id="PF13855">
    <property type="entry name" value="LRR_8"/>
    <property type="match status" value="1"/>
</dbReference>
<dbReference type="InterPro" id="IPR001611">
    <property type="entry name" value="Leu-rich_rpt"/>
</dbReference>
<dbReference type="RefSeq" id="XP_028138850.1">
    <property type="nucleotide sequence ID" value="XM_028283049.1"/>
</dbReference>
<dbReference type="InterPro" id="IPR032675">
    <property type="entry name" value="LRR_dom_sf"/>
</dbReference>
<keyword evidence="1" id="KW-0812">Transmembrane</keyword>
<gene>
    <name evidence="2" type="primary">LOC114333197</name>
</gene>
<protein>
    <submittedName>
        <fullName evidence="2">Uncharacterized protein LOC114333197</fullName>
    </submittedName>
</protein>
<feature type="transmembrane region" description="Helical" evidence="1">
    <location>
        <begin position="246"/>
        <end position="269"/>
    </location>
</feature>
<accession>A0A6P7G2M4</accession>
<keyword evidence="1" id="KW-0472">Membrane</keyword>
<name>A0A6P7G2M4_DIAVI</name>
<proteinExistence type="predicted"/>
<keyword evidence="1" id="KW-1133">Transmembrane helix</keyword>
<reference evidence="2" key="1">
    <citation type="submission" date="2025-08" db="UniProtKB">
        <authorList>
            <consortium name="RefSeq"/>
        </authorList>
    </citation>
    <scope>IDENTIFICATION</scope>
    <source>
        <tissue evidence="2">Whole insect</tissue>
    </source>
</reference>
<organism evidence="2">
    <name type="scientific">Diabrotica virgifera virgifera</name>
    <name type="common">western corn rootworm</name>
    <dbReference type="NCBI Taxonomy" id="50390"/>
    <lineage>
        <taxon>Eukaryota</taxon>
        <taxon>Metazoa</taxon>
        <taxon>Ecdysozoa</taxon>
        <taxon>Arthropoda</taxon>
        <taxon>Hexapoda</taxon>
        <taxon>Insecta</taxon>
        <taxon>Pterygota</taxon>
        <taxon>Neoptera</taxon>
        <taxon>Endopterygota</taxon>
        <taxon>Coleoptera</taxon>
        <taxon>Polyphaga</taxon>
        <taxon>Cucujiformia</taxon>
        <taxon>Chrysomeloidea</taxon>
        <taxon>Chrysomelidae</taxon>
        <taxon>Galerucinae</taxon>
        <taxon>Diabroticina</taxon>
        <taxon>Diabroticites</taxon>
        <taxon>Diabrotica</taxon>
    </lineage>
</organism>
<evidence type="ECO:0000313" key="2">
    <source>
        <dbReference type="RefSeq" id="XP_028138850.1"/>
    </source>
</evidence>
<dbReference type="AlphaFoldDB" id="A0A6P7G2M4"/>
<dbReference type="Gene3D" id="3.80.10.10">
    <property type="entry name" value="Ribonuclease Inhibitor"/>
    <property type="match status" value="1"/>
</dbReference>
<sequence>MLNLEYLNISYNNLKNFKFSTFDSLKKLHILDISSNNLHTISTSLHSLNNVQQLFIQNNHVQDINTDQLNTYFPDLRQIFFDSTTLSCDHVLNIVRQLSGIEILHNNLGNSTNVYGVSCIDIPEMALVPKNLNNTDNYYTLKDYFDEIKNTSLYKMFEDIYSSEKAKTVGYPKNISSDKSLTDKYLNDNIKNTQNFNNCFRDFIENQKRFVNVDNEANAKLYQYIDELSHSQQTLVYTESSGYNKIVTVLSIITVLLCLIALLICYVLFKNNNSRAANIAELVKL</sequence>
<dbReference type="InParanoid" id="A0A6P7G2M4"/>
<dbReference type="SUPFAM" id="SSF52058">
    <property type="entry name" value="L domain-like"/>
    <property type="match status" value="1"/>
</dbReference>